<comment type="caution">
    <text evidence="5">The sequence shown here is derived from an EMBL/GenBank/DDBJ whole genome shotgun (WGS) entry which is preliminary data.</text>
</comment>
<keyword evidence="2" id="KW-0238">DNA-binding</keyword>
<dbReference type="SUPFAM" id="SSF46689">
    <property type="entry name" value="Homeodomain-like"/>
    <property type="match status" value="1"/>
</dbReference>
<reference evidence="5 6" key="1">
    <citation type="submission" date="2020-07" db="EMBL/GenBank/DDBJ databases">
        <authorList>
            <person name="Sun Q."/>
        </authorList>
    </citation>
    <scope>NUCLEOTIDE SEQUENCE [LARGE SCALE GENOMIC DNA]</scope>
    <source>
        <strain evidence="5 6">MAH-1</strain>
    </source>
</reference>
<evidence type="ECO:0000256" key="3">
    <source>
        <dbReference type="ARBA" id="ARBA00023163"/>
    </source>
</evidence>
<dbReference type="InterPro" id="IPR009057">
    <property type="entry name" value="Homeodomain-like_sf"/>
</dbReference>
<dbReference type="AlphaFoldDB" id="A0A7Y8Y571"/>
<feature type="domain" description="HTH araC/xylS-type" evidence="4">
    <location>
        <begin position="197"/>
        <end position="302"/>
    </location>
</feature>
<dbReference type="RefSeq" id="WP_176007431.1">
    <property type="nucleotide sequence ID" value="NZ_JABWMI010000021.1"/>
</dbReference>
<sequence length="304" mass="34699">MKKDDDKPVLFNSISDLHRVLGLPKPLHPLISLNDNSKMGVSRDQLPKSFLLNYYKISYKKSTGGKIKYGQNYYDFDEGGLVFTAPNQLLAIADDSEYYGFTLLFHPDLIRNHALGRTIKQYGFFSYAAHEALHLSDKERSIILSLFENIDGELQSQMDDFTQDVILSQIELILNYSNRFYKRQFLTRKAVNHDLLSKMEELLDAYFDDDTALVKGLPTVQYLADSLSLSPHYLSDLLRSLTGQNAQQHIHAKLIEKAKEVLAGSALTVAEVAYKLGFEHPQSFSKLFKNKTQQTPLAYRESFN</sequence>
<dbReference type="Proteomes" id="UP000535020">
    <property type="component" value="Unassembled WGS sequence"/>
</dbReference>
<gene>
    <name evidence="5" type="ORF">HZF10_16960</name>
</gene>
<dbReference type="PANTHER" id="PTHR43280:SF32">
    <property type="entry name" value="TRANSCRIPTIONAL REGULATORY PROTEIN"/>
    <property type="match status" value="1"/>
</dbReference>
<dbReference type="InterPro" id="IPR018060">
    <property type="entry name" value="HTH_AraC"/>
</dbReference>
<keyword evidence="3" id="KW-0804">Transcription</keyword>
<dbReference type="Pfam" id="PF12833">
    <property type="entry name" value="HTH_18"/>
    <property type="match status" value="1"/>
</dbReference>
<dbReference type="PROSITE" id="PS01124">
    <property type="entry name" value="HTH_ARAC_FAMILY_2"/>
    <property type="match status" value="1"/>
</dbReference>
<accession>A0A7Y8Y571</accession>
<evidence type="ECO:0000313" key="5">
    <source>
        <dbReference type="EMBL" id="NYA72622.1"/>
    </source>
</evidence>
<evidence type="ECO:0000259" key="4">
    <source>
        <dbReference type="PROSITE" id="PS01124"/>
    </source>
</evidence>
<dbReference type="PANTHER" id="PTHR43280">
    <property type="entry name" value="ARAC-FAMILY TRANSCRIPTIONAL REGULATOR"/>
    <property type="match status" value="1"/>
</dbReference>
<dbReference type="GO" id="GO:0003700">
    <property type="term" value="F:DNA-binding transcription factor activity"/>
    <property type="evidence" value="ECO:0007669"/>
    <property type="project" value="InterPro"/>
</dbReference>
<keyword evidence="6" id="KW-1185">Reference proteome</keyword>
<keyword evidence="1" id="KW-0805">Transcription regulation</keyword>
<evidence type="ECO:0000256" key="2">
    <source>
        <dbReference type="ARBA" id="ARBA00023125"/>
    </source>
</evidence>
<dbReference type="GO" id="GO:0043565">
    <property type="term" value="F:sequence-specific DNA binding"/>
    <property type="evidence" value="ECO:0007669"/>
    <property type="project" value="InterPro"/>
</dbReference>
<dbReference type="Gene3D" id="1.10.10.60">
    <property type="entry name" value="Homeodomain-like"/>
    <property type="match status" value="1"/>
</dbReference>
<name>A0A7Y8Y571_9FLAO</name>
<protein>
    <submittedName>
        <fullName evidence="5">AraC family transcriptional regulator</fullName>
    </submittedName>
</protein>
<organism evidence="5 6">
    <name type="scientific">Flavobacterium agri</name>
    <dbReference type="NCBI Taxonomy" id="2743471"/>
    <lineage>
        <taxon>Bacteria</taxon>
        <taxon>Pseudomonadati</taxon>
        <taxon>Bacteroidota</taxon>
        <taxon>Flavobacteriia</taxon>
        <taxon>Flavobacteriales</taxon>
        <taxon>Flavobacteriaceae</taxon>
        <taxon>Flavobacterium</taxon>
    </lineage>
</organism>
<dbReference type="SMART" id="SM00342">
    <property type="entry name" value="HTH_ARAC"/>
    <property type="match status" value="1"/>
</dbReference>
<dbReference type="EMBL" id="JACBJI010000009">
    <property type="protein sequence ID" value="NYA72622.1"/>
    <property type="molecule type" value="Genomic_DNA"/>
</dbReference>
<evidence type="ECO:0000256" key="1">
    <source>
        <dbReference type="ARBA" id="ARBA00023015"/>
    </source>
</evidence>
<evidence type="ECO:0000313" key="6">
    <source>
        <dbReference type="Proteomes" id="UP000535020"/>
    </source>
</evidence>
<proteinExistence type="predicted"/>